<comment type="caution">
    <text evidence="1">The sequence shown here is derived from an EMBL/GenBank/DDBJ whole genome shotgun (WGS) entry which is preliminary data.</text>
</comment>
<sequence length="109" mass="12534">MDVGDGGERFYVGRFLPKSNIMLYPEAQEIELDIVIKNDTKSRYIIGIKVRKILDNNFINYIGHGSTYSSKYYLNSNIQSTSLDQNSSHNITLEVSAQEYFIEEGTEQR</sequence>
<gene>
    <name evidence="1" type="ORF">GMARGA_LOCUS19851</name>
</gene>
<dbReference type="Proteomes" id="UP000789901">
    <property type="component" value="Unassembled WGS sequence"/>
</dbReference>
<keyword evidence="2" id="KW-1185">Reference proteome</keyword>
<protein>
    <submittedName>
        <fullName evidence="1">16168_t:CDS:1</fullName>
    </submittedName>
</protein>
<dbReference type="EMBL" id="CAJVQB010016893">
    <property type="protein sequence ID" value="CAG8781907.1"/>
    <property type="molecule type" value="Genomic_DNA"/>
</dbReference>
<organism evidence="1 2">
    <name type="scientific">Gigaspora margarita</name>
    <dbReference type="NCBI Taxonomy" id="4874"/>
    <lineage>
        <taxon>Eukaryota</taxon>
        <taxon>Fungi</taxon>
        <taxon>Fungi incertae sedis</taxon>
        <taxon>Mucoromycota</taxon>
        <taxon>Glomeromycotina</taxon>
        <taxon>Glomeromycetes</taxon>
        <taxon>Diversisporales</taxon>
        <taxon>Gigasporaceae</taxon>
        <taxon>Gigaspora</taxon>
    </lineage>
</organism>
<reference evidence="1 2" key="1">
    <citation type="submission" date="2021-06" db="EMBL/GenBank/DDBJ databases">
        <authorList>
            <person name="Kallberg Y."/>
            <person name="Tangrot J."/>
            <person name="Rosling A."/>
        </authorList>
    </citation>
    <scope>NUCLEOTIDE SEQUENCE [LARGE SCALE GENOMIC DNA]</scope>
    <source>
        <strain evidence="1 2">120-4 pot B 10/14</strain>
    </source>
</reference>
<evidence type="ECO:0000313" key="1">
    <source>
        <dbReference type="EMBL" id="CAG8781907.1"/>
    </source>
</evidence>
<accession>A0ABN7VKW2</accession>
<name>A0ABN7VKW2_GIGMA</name>
<proteinExistence type="predicted"/>
<evidence type="ECO:0000313" key="2">
    <source>
        <dbReference type="Proteomes" id="UP000789901"/>
    </source>
</evidence>